<dbReference type="EMBL" id="CP017717">
    <property type="protein sequence ID" value="AQZ62783.1"/>
    <property type="molecule type" value="Genomic_DNA"/>
</dbReference>
<dbReference type="RefSeq" id="WP_080038964.1">
    <property type="nucleotide sequence ID" value="NZ_CP017717.1"/>
</dbReference>
<dbReference type="AlphaFoldDB" id="A0A1U9ZXV2"/>
<accession>A0A1U9ZXV2</accession>
<name>A0A1U9ZXV2_9ACTN</name>
<evidence type="ECO:0000313" key="2">
    <source>
        <dbReference type="EMBL" id="AQZ62783.1"/>
    </source>
</evidence>
<evidence type="ECO:0000256" key="1">
    <source>
        <dbReference type="SAM" id="MobiDB-lite"/>
    </source>
</evidence>
<gene>
    <name evidence="2" type="ORF">BKM31_16120</name>
</gene>
<protein>
    <submittedName>
        <fullName evidence="2">Uncharacterized protein</fullName>
    </submittedName>
</protein>
<reference evidence="3" key="1">
    <citation type="journal article" date="2017" name="Med. Chem. Commun.">
        <title>Nonomuraea sp. ATCC 55076 harbours the largest actinomycete chromosome to date and the kistamicin biosynthetic gene cluster.</title>
        <authorList>
            <person name="Nazari B."/>
            <person name="Forneris C.C."/>
            <person name="Gibson M.I."/>
            <person name="Moon K."/>
            <person name="Schramma K.R."/>
            <person name="Seyedsayamdost M.R."/>
        </authorList>
    </citation>
    <scope>NUCLEOTIDE SEQUENCE [LARGE SCALE GENOMIC DNA]</scope>
    <source>
        <strain evidence="3">ATCC 55076</strain>
    </source>
</reference>
<feature type="region of interest" description="Disordered" evidence="1">
    <location>
        <begin position="47"/>
        <end position="88"/>
    </location>
</feature>
<dbReference type="KEGG" id="noa:BKM31_16120"/>
<dbReference type="OrthoDB" id="3521189at2"/>
<dbReference type="Proteomes" id="UP000190797">
    <property type="component" value="Chromosome"/>
</dbReference>
<proteinExistence type="predicted"/>
<organism evidence="2 3">
    <name type="scientific">[Actinomadura] parvosata subsp. kistnae</name>
    <dbReference type="NCBI Taxonomy" id="1909395"/>
    <lineage>
        <taxon>Bacteria</taxon>
        <taxon>Bacillati</taxon>
        <taxon>Actinomycetota</taxon>
        <taxon>Actinomycetes</taxon>
        <taxon>Streptosporangiales</taxon>
        <taxon>Streptosporangiaceae</taxon>
        <taxon>Nonomuraea</taxon>
    </lineage>
</organism>
<keyword evidence="3" id="KW-1185">Reference proteome</keyword>
<sequence length="135" mass="14800">MYRLTVRITDEMDRRISAANEQYGLGPQPIVHEAINAYADALGVPEILPIPKPEDRPHRPAPPSEGRRSRSPKGVRKPEPPKIGTRITPLTDTRLTALCELTGDGPQQIVNTALNIWMNRKGIRSSGSDASQVSA</sequence>
<evidence type="ECO:0000313" key="3">
    <source>
        <dbReference type="Proteomes" id="UP000190797"/>
    </source>
</evidence>